<comment type="caution">
    <text evidence="5">The sequence shown here is derived from an EMBL/GenBank/DDBJ whole genome shotgun (WGS) entry which is preliminary data.</text>
</comment>
<dbReference type="AlphaFoldDB" id="A0A2S6I1J9"/>
<organism evidence="5 6">
    <name type="scientific">Neolewinella xylanilytica</name>
    <dbReference type="NCBI Taxonomy" id="1514080"/>
    <lineage>
        <taxon>Bacteria</taxon>
        <taxon>Pseudomonadati</taxon>
        <taxon>Bacteroidota</taxon>
        <taxon>Saprospiria</taxon>
        <taxon>Saprospirales</taxon>
        <taxon>Lewinellaceae</taxon>
        <taxon>Neolewinella</taxon>
    </lineage>
</organism>
<evidence type="ECO:0000313" key="5">
    <source>
        <dbReference type="EMBL" id="PPK84753.1"/>
    </source>
</evidence>
<proteinExistence type="predicted"/>
<dbReference type="RefSeq" id="WP_104421471.1">
    <property type="nucleotide sequence ID" value="NZ_PTJC01000007.1"/>
</dbReference>
<keyword evidence="6" id="KW-1185">Reference proteome</keyword>
<dbReference type="InterPro" id="IPR018060">
    <property type="entry name" value="HTH_AraC"/>
</dbReference>
<evidence type="ECO:0000256" key="3">
    <source>
        <dbReference type="ARBA" id="ARBA00023163"/>
    </source>
</evidence>
<dbReference type="Pfam" id="PF12833">
    <property type="entry name" value="HTH_18"/>
    <property type="match status" value="1"/>
</dbReference>
<evidence type="ECO:0000259" key="4">
    <source>
        <dbReference type="PROSITE" id="PS01124"/>
    </source>
</evidence>
<dbReference type="Pfam" id="PF20240">
    <property type="entry name" value="DUF6597"/>
    <property type="match status" value="1"/>
</dbReference>
<name>A0A2S6I1J9_9BACT</name>
<dbReference type="InterPro" id="IPR050204">
    <property type="entry name" value="AraC_XylS_family_regulators"/>
</dbReference>
<keyword evidence="2 5" id="KW-0238">DNA-binding</keyword>
<protein>
    <submittedName>
        <fullName evidence="5">AraC-like DNA-binding protein</fullName>
    </submittedName>
</protein>
<dbReference type="PANTHER" id="PTHR46796">
    <property type="entry name" value="HTH-TYPE TRANSCRIPTIONAL ACTIVATOR RHAS-RELATED"/>
    <property type="match status" value="1"/>
</dbReference>
<evidence type="ECO:0000256" key="2">
    <source>
        <dbReference type="ARBA" id="ARBA00023125"/>
    </source>
</evidence>
<dbReference type="SMART" id="SM00342">
    <property type="entry name" value="HTH_ARAC"/>
    <property type="match status" value="1"/>
</dbReference>
<dbReference type="PANTHER" id="PTHR46796:SF13">
    <property type="entry name" value="HTH-TYPE TRANSCRIPTIONAL ACTIVATOR RHAS"/>
    <property type="match status" value="1"/>
</dbReference>
<gene>
    <name evidence="5" type="ORF">CLV84_3916</name>
</gene>
<feature type="domain" description="HTH araC/xylS-type" evidence="4">
    <location>
        <begin position="159"/>
        <end position="259"/>
    </location>
</feature>
<dbReference type="OrthoDB" id="635259at2"/>
<evidence type="ECO:0000313" key="6">
    <source>
        <dbReference type="Proteomes" id="UP000237662"/>
    </source>
</evidence>
<sequence length="269" mass="30638">MVYRKYQPSIALLPFVRCYYVWESHRAMEGALEVHSPPNGLGGMVFNYEDPYQVQDAKGRWEDVPRSFIAGQFTKSYTLRLKGRPGMIGIAFGPAGLANVLGVPMIAFTNLRIELKLVLGSEADQLENRILESKTSQQRITLLEEFLLKQLCKSRLAIDREDYALASIVQQKGMLSISKLSDELCISPRQLRRRFTEKVGVSPKLFSRIKRFNYVSYLSTSASSNWMDIVDEGGYYDQAHFIKDLYDFSGKKPSDFINYYRAMPALIGA</sequence>
<keyword evidence="1" id="KW-0805">Transcription regulation</keyword>
<dbReference type="InterPro" id="IPR046532">
    <property type="entry name" value="DUF6597"/>
</dbReference>
<dbReference type="GO" id="GO:0003700">
    <property type="term" value="F:DNA-binding transcription factor activity"/>
    <property type="evidence" value="ECO:0007669"/>
    <property type="project" value="InterPro"/>
</dbReference>
<dbReference type="Proteomes" id="UP000237662">
    <property type="component" value="Unassembled WGS sequence"/>
</dbReference>
<accession>A0A2S6I1J9</accession>
<evidence type="ECO:0000256" key="1">
    <source>
        <dbReference type="ARBA" id="ARBA00023015"/>
    </source>
</evidence>
<dbReference type="PROSITE" id="PS01124">
    <property type="entry name" value="HTH_ARAC_FAMILY_2"/>
    <property type="match status" value="1"/>
</dbReference>
<dbReference type="Gene3D" id="1.10.10.60">
    <property type="entry name" value="Homeodomain-like"/>
    <property type="match status" value="1"/>
</dbReference>
<dbReference type="GO" id="GO:0043565">
    <property type="term" value="F:sequence-specific DNA binding"/>
    <property type="evidence" value="ECO:0007669"/>
    <property type="project" value="InterPro"/>
</dbReference>
<reference evidence="5 6" key="1">
    <citation type="submission" date="2018-02" db="EMBL/GenBank/DDBJ databases">
        <title>Genomic Encyclopedia of Archaeal and Bacterial Type Strains, Phase II (KMG-II): from individual species to whole genera.</title>
        <authorList>
            <person name="Goeker M."/>
        </authorList>
    </citation>
    <scope>NUCLEOTIDE SEQUENCE [LARGE SCALE GENOMIC DNA]</scope>
    <source>
        <strain evidence="5 6">DSM 29526</strain>
    </source>
</reference>
<dbReference type="EMBL" id="PTJC01000007">
    <property type="protein sequence ID" value="PPK84753.1"/>
    <property type="molecule type" value="Genomic_DNA"/>
</dbReference>
<keyword evidence="3" id="KW-0804">Transcription</keyword>